<organism evidence="1 2">
    <name type="scientific">Coprinopsis cinerea (strain Okayama-7 / 130 / ATCC MYA-4618 / FGSC 9003)</name>
    <name type="common">Inky cap fungus</name>
    <name type="synonym">Hormographiella aspergillata</name>
    <dbReference type="NCBI Taxonomy" id="240176"/>
    <lineage>
        <taxon>Eukaryota</taxon>
        <taxon>Fungi</taxon>
        <taxon>Dikarya</taxon>
        <taxon>Basidiomycota</taxon>
        <taxon>Agaricomycotina</taxon>
        <taxon>Agaricomycetes</taxon>
        <taxon>Agaricomycetidae</taxon>
        <taxon>Agaricales</taxon>
        <taxon>Agaricineae</taxon>
        <taxon>Psathyrellaceae</taxon>
        <taxon>Coprinopsis</taxon>
    </lineage>
</organism>
<evidence type="ECO:0000313" key="2">
    <source>
        <dbReference type="Proteomes" id="UP000001861"/>
    </source>
</evidence>
<reference evidence="1 2" key="1">
    <citation type="journal article" date="2010" name="Proc. Natl. Acad. Sci. U.S.A.">
        <title>Insights into evolution of multicellular fungi from the assembled chromosomes of the mushroom Coprinopsis cinerea (Coprinus cinereus).</title>
        <authorList>
            <person name="Stajich J.E."/>
            <person name="Wilke S.K."/>
            <person name="Ahren D."/>
            <person name="Au C.H."/>
            <person name="Birren B.W."/>
            <person name="Borodovsky M."/>
            <person name="Burns C."/>
            <person name="Canback B."/>
            <person name="Casselton L.A."/>
            <person name="Cheng C.K."/>
            <person name="Deng J."/>
            <person name="Dietrich F.S."/>
            <person name="Fargo D.C."/>
            <person name="Farman M.L."/>
            <person name="Gathman A.C."/>
            <person name="Goldberg J."/>
            <person name="Guigo R."/>
            <person name="Hoegger P.J."/>
            <person name="Hooker J.B."/>
            <person name="Huggins A."/>
            <person name="James T.Y."/>
            <person name="Kamada T."/>
            <person name="Kilaru S."/>
            <person name="Kodira C."/>
            <person name="Kues U."/>
            <person name="Kupfer D."/>
            <person name="Kwan H.S."/>
            <person name="Lomsadze A."/>
            <person name="Li W."/>
            <person name="Lilly W.W."/>
            <person name="Ma L.J."/>
            <person name="Mackey A.J."/>
            <person name="Manning G."/>
            <person name="Martin F."/>
            <person name="Muraguchi H."/>
            <person name="Natvig D.O."/>
            <person name="Palmerini H."/>
            <person name="Ramesh M.A."/>
            <person name="Rehmeyer C.J."/>
            <person name="Roe B.A."/>
            <person name="Shenoy N."/>
            <person name="Stanke M."/>
            <person name="Ter-Hovhannisyan V."/>
            <person name="Tunlid A."/>
            <person name="Velagapudi R."/>
            <person name="Vision T.J."/>
            <person name="Zeng Q."/>
            <person name="Zolan M.E."/>
            <person name="Pukkila P.J."/>
        </authorList>
    </citation>
    <scope>NUCLEOTIDE SEQUENCE [LARGE SCALE GENOMIC DNA]</scope>
    <source>
        <strain evidence="2">Okayama-7 / 130 / ATCC MYA-4618 / FGSC 9003</strain>
    </source>
</reference>
<dbReference type="KEGG" id="cci:CC1G_10422"/>
<evidence type="ECO:0000313" key="1">
    <source>
        <dbReference type="EMBL" id="EAU81819.1"/>
    </source>
</evidence>
<comment type="caution">
    <text evidence="1">The sequence shown here is derived from an EMBL/GenBank/DDBJ whole genome shotgun (WGS) entry which is preliminary data.</text>
</comment>
<sequence length="156" mass="17473">MSTVLTSAVENDLRAILKHLEVLQASRHSISDIQEKIGNCRSPSSLPYLSSALPFADPRLLDQLDEAQNTKRYALKELRAITRLASLAIRRIEEVERFTPTANPHPGLVEMRGLLVEEMLDSFLPDLLAKASRNETSLDAEFGKAKRFISDFLAHC</sequence>
<dbReference type="InParanoid" id="A8PAR5"/>
<dbReference type="Proteomes" id="UP000001861">
    <property type="component" value="Unassembled WGS sequence"/>
</dbReference>
<keyword evidence="2" id="KW-1185">Reference proteome</keyword>
<dbReference type="AlphaFoldDB" id="A8PAR5"/>
<dbReference type="EMBL" id="AACS02000002">
    <property type="protein sequence ID" value="EAU81819.1"/>
    <property type="molecule type" value="Genomic_DNA"/>
</dbReference>
<accession>A8PAR5</accession>
<protein>
    <submittedName>
        <fullName evidence="1">Uncharacterized protein</fullName>
    </submittedName>
</protein>
<dbReference type="GeneID" id="6016661"/>
<dbReference type="RefSeq" id="XP_001840038.1">
    <property type="nucleotide sequence ID" value="XM_001839986.1"/>
</dbReference>
<proteinExistence type="predicted"/>
<dbReference type="VEuPathDB" id="FungiDB:CC1G_10422"/>
<name>A8PAR5_COPC7</name>
<gene>
    <name evidence="1" type="ORF">CC1G_10422</name>
</gene>